<dbReference type="PANTHER" id="PTHR37048">
    <property type="entry name" value="QUESTIONABLE PROTEIN"/>
    <property type="match status" value="1"/>
</dbReference>
<keyword evidence="3" id="KW-1185">Reference proteome</keyword>
<dbReference type="EMBL" id="VXIS01000090">
    <property type="protein sequence ID" value="KAA8906277.1"/>
    <property type="molecule type" value="Genomic_DNA"/>
</dbReference>
<feature type="compositionally biased region" description="Polar residues" evidence="1">
    <location>
        <begin position="178"/>
        <end position="197"/>
    </location>
</feature>
<proteinExistence type="predicted"/>
<evidence type="ECO:0000256" key="1">
    <source>
        <dbReference type="SAM" id="MobiDB-lite"/>
    </source>
</evidence>
<name>A0A5J5EWL9_9PEZI</name>
<gene>
    <name evidence="2" type="ORF">FN846DRAFT_757082</name>
</gene>
<organism evidence="2 3">
    <name type="scientific">Sphaerosporella brunnea</name>
    <dbReference type="NCBI Taxonomy" id="1250544"/>
    <lineage>
        <taxon>Eukaryota</taxon>
        <taxon>Fungi</taxon>
        <taxon>Dikarya</taxon>
        <taxon>Ascomycota</taxon>
        <taxon>Pezizomycotina</taxon>
        <taxon>Pezizomycetes</taxon>
        <taxon>Pezizales</taxon>
        <taxon>Pyronemataceae</taxon>
        <taxon>Sphaerosporella</taxon>
    </lineage>
</organism>
<dbReference type="PANTHER" id="PTHR37048:SF2">
    <property type="entry name" value="QUESTIONABLE PROTEIN"/>
    <property type="match status" value="1"/>
</dbReference>
<sequence>IMTSITAGSILWLPDTPLVRSIPNIETGALDHPVLILRAPPGSESVRNVEILTITSFHNTPLIEKHSGQSRRAILRRAEYLPLKRSEEEPHPDSGALLEVFITGNPQVTQAKQSYVGLLKQHKVAREHLRALSGGTARIGPADLKKVKKMQEVLRPKQKKRKQKRVRAAIENPKNKKQNTTPAVVPGPSQTVPSPKH</sequence>
<reference evidence="2 3" key="1">
    <citation type="submission" date="2019-09" db="EMBL/GenBank/DDBJ databases">
        <title>Draft genome of the ectomycorrhizal ascomycete Sphaerosporella brunnea.</title>
        <authorList>
            <consortium name="DOE Joint Genome Institute"/>
            <person name="Benucci G.M."/>
            <person name="Marozzi G."/>
            <person name="Antonielli L."/>
            <person name="Sanchez S."/>
            <person name="Marco P."/>
            <person name="Wang X."/>
            <person name="Falini L.B."/>
            <person name="Barry K."/>
            <person name="Haridas S."/>
            <person name="Lipzen A."/>
            <person name="Labutti K."/>
            <person name="Grigoriev I.V."/>
            <person name="Murat C."/>
            <person name="Martin F."/>
            <person name="Albertini E."/>
            <person name="Donnini D."/>
            <person name="Bonito G."/>
        </authorList>
    </citation>
    <scope>NUCLEOTIDE SEQUENCE [LARGE SCALE GENOMIC DNA]</scope>
    <source>
        <strain evidence="2 3">Sb_GMNB300</strain>
    </source>
</reference>
<feature type="non-terminal residue" evidence="2">
    <location>
        <position position="197"/>
    </location>
</feature>
<evidence type="ECO:0000313" key="2">
    <source>
        <dbReference type="EMBL" id="KAA8906277.1"/>
    </source>
</evidence>
<dbReference type="AlphaFoldDB" id="A0A5J5EWL9"/>
<comment type="caution">
    <text evidence="2">The sequence shown here is derived from an EMBL/GenBank/DDBJ whole genome shotgun (WGS) entry which is preliminary data.</text>
</comment>
<feature type="region of interest" description="Disordered" evidence="1">
    <location>
        <begin position="152"/>
        <end position="197"/>
    </location>
</feature>
<protein>
    <submittedName>
        <fullName evidence="2">Uncharacterized protein</fullName>
    </submittedName>
</protein>
<feature type="non-terminal residue" evidence="2">
    <location>
        <position position="1"/>
    </location>
</feature>
<evidence type="ECO:0000313" key="3">
    <source>
        <dbReference type="Proteomes" id="UP000326924"/>
    </source>
</evidence>
<dbReference type="InParanoid" id="A0A5J5EWL9"/>
<feature type="compositionally biased region" description="Basic residues" evidence="1">
    <location>
        <begin position="156"/>
        <end position="167"/>
    </location>
</feature>
<accession>A0A5J5EWL9</accession>
<dbReference type="OrthoDB" id="3537171at2759"/>
<dbReference type="Proteomes" id="UP000326924">
    <property type="component" value="Unassembled WGS sequence"/>
</dbReference>